<gene>
    <name evidence="5" type="ORF">GM160_05500</name>
</gene>
<keyword evidence="2" id="KW-0813">Transport</keyword>
<evidence type="ECO:0008006" key="7">
    <source>
        <dbReference type="Google" id="ProtNLM"/>
    </source>
</evidence>
<sequence>MIPISSITRRLLVPALLLPGLLCLPLPTLAIELETLAEALAARGADITTYQQTRYLGILDEPLESSGRLAFELPDRLVQEQLAPEPRTLILDGEEMTYSADGRERVVSLDDSPQGAALAASLRGILNGQVEALRDDYELVLRERAGDGWQLNLLPLTDELAERIRRIEVIGQLRDQRADVERMTLEFANGDRSVMRLGIPGADSPEREPTSP</sequence>
<evidence type="ECO:0000313" key="6">
    <source>
        <dbReference type="Proteomes" id="UP000427716"/>
    </source>
</evidence>
<dbReference type="InterPro" id="IPR029046">
    <property type="entry name" value="LolA/LolB/LppX"/>
</dbReference>
<keyword evidence="6" id="KW-1185">Reference proteome</keyword>
<evidence type="ECO:0000256" key="4">
    <source>
        <dbReference type="ARBA" id="ARBA00022927"/>
    </source>
</evidence>
<dbReference type="KEGG" id="ghl:GM160_05500"/>
<comment type="subunit">
    <text evidence="1">Monomer.</text>
</comment>
<dbReference type="SUPFAM" id="SSF89392">
    <property type="entry name" value="Prokaryotic lipoproteins and lipoprotein localization factors"/>
    <property type="match status" value="1"/>
</dbReference>
<evidence type="ECO:0000256" key="3">
    <source>
        <dbReference type="ARBA" id="ARBA00022729"/>
    </source>
</evidence>
<dbReference type="AlphaFoldDB" id="A0A6I6D2G1"/>
<evidence type="ECO:0000313" key="5">
    <source>
        <dbReference type="EMBL" id="QGT78395.1"/>
    </source>
</evidence>
<dbReference type="Pfam" id="PF19574">
    <property type="entry name" value="LolA_3"/>
    <property type="match status" value="1"/>
</dbReference>
<dbReference type="Gene3D" id="2.50.20.10">
    <property type="entry name" value="Lipoprotein localisation LolA/LolB/LppX"/>
    <property type="match status" value="1"/>
</dbReference>
<proteinExistence type="predicted"/>
<dbReference type="CDD" id="cd16325">
    <property type="entry name" value="LolA"/>
    <property type="match status" value="1"/>
</dbReference>
<dbReference type="Proteomes" id="UP000427716">
    <property type="component" value="Chromosome"/>
</dbReference>
<keyword evidence="3" id="KW-0732">Signal</keyword>
<reference evidence="5 6" key="1">
    <citation type="submission" date="2019-11" db="EMBL/GenBank/DDBJ databases">
        <authorList>
            <person name="Zhang J."/>
            <person name="Sun C."/>
        </authorList>
    </citation>
    <scope>NUCLEOTIDE SEQUENCE [LARGE SCALE GENOMIC DNA]</scope>
    <source>
        <strain evidence="6">sp2</strain>
    </source>
</reference>
<evidence type="ECO:0000256" key="1">
    <source>
        <dbReference type="ARBA" id="ARBA00011245"/>
    </source>
</evidence>
<dbReference type="RefSeq" id="WP_156573793.1">
    <property type="nucleotide sequence ID" value="NZ_CP046415.1"/>
</dbReference>
<organism evidence="5 6">
    <name type="scientific">Guyparkeria halophila</name>
    <dbReference type="NCBI Taxonomy" id="47960"/>
    <lineage>
        <taxon>Bacteria</taxon>
        <taxon>Pseudomonadati</taxon>
        <taxon>Pseudomonadota</taxon>
        <taxon>Gammaproteobacteria</taxon>
        <taxon>Chromatiales</taxon>
        <taxon>Thioalkalibacteraceae</taxon>
        <taxon>Guyparkeria</taxon>
    </lineage>
</organism>
<keyword evidence="4" id="KW-0653">Protein transport</keyword>
<protein>
    <recommendedName>
        <fullName evidence="7">Outer membrane lipoprotein carrier protein LolA</fullName>
    </recommendedName>
</protein>
<evidence type="ECO:0000256" key="2">
    <source>
        <dbReference type="ARBA" id="ARBA00022448"/>
    </source>
</evidence>
<name>A0A6I6D2G1_9GAMM</name>
<dbReference type="GO" id="GO:0015031">
    <property type="term" value="P:protein transport"/>
    <property type="evidence" value="ECO:0007669"/>
    <property type="project" value="UniProtKB-KW"/>
</dbReference>
<dbReference type="InterPro" id="IPR004564">
    <property type="entry name" value="OM_lipoprot_carrier_LolA-like"/>
</dbReference>
<accession>A0A6I6D2G1</accession>
<dbReference type="EMBL" id="CP046415">
    <property type="protein sequence ID" value="QGT78395.1"/>
    <property type="molecule type" value="Genomic_DNA"/>
</dbReference>